<name>A0A2V4AKN7_9PSEU</name>
<comment type="caution">
    <text evidence="1">The sequence shown here is derived from an EMBL/GenBank/DDBJ whole genome shotgun (WGS) entry which is preliminary data.</text>
</comment>
<dbReference type="RefSeq" id="WP_112284007.1">
    <property type="nucleotide sequence ID" value="NZ_MASW01000006.1"/>
</dbReference>
<dbReference type="AlphaFoldDB" id="A0A2V4AKN7"/>
<reference evidence="1 2" key="1">
    <citation type="submission" date="2016-07" db="EMBL/GenBank/DDBJ databases">
        <title>Draft genome sequence of Prauserella muralis DSM 45305, isolated from a mould-covered wall in an indoor environment.</title>
        <authorList>
            <person name="Ruckert C."/>
            <person name="Albersmeier A."/>
            <person name="Jiang C.-L."/>
            <person name="Jiang Y."/>
            <person name="Kalinowski J."/>
            <person name="Schneider O."/>
            <person name="Winkler A."/>
            <person name="Zotchev S.B."/>
        </authorList>
    </citation>
    <scope>NUCLEOTIDE SEQUENCE [LARGE SCALE GENOMIC DNA]</scope>
    <source>
        <strain evidence="1 2">DSM 45305</strain>
    </source>
</reference>
<dbReference type="EMBL" id="MASW01000006">
    <property type="protein sequence ID" value="PXY20871.1"/>
    <property type="molecule type" value="Genomic_DNA"/>
</dbReference>
<sequence>MSAEIPGAVVITLREIYDEQKGTREDVQKVLARLEDQSASIKDHEDRIRELEKSNPADQEERLKGLERFRWLSMGAATLLGGGGGAFLSQIVSKGA</sequence>
<gene>
    <name evidence="1" type="ORF">BAY60_25545</name>
</gene>
<accession>A0A2V4AKN7</accession>
<dbReference type="Proteomes" id="UP000249915">
    <property type="component" value="Unassembled WGS sequence"/>
</dbReference>
<organism evidence="1 2">
    <name type="scientific">Prauserella muralis</name>
    <dbReference type="NCBI Taxonomy" id="588067"/>
    <lineage>
        <taxon>Bacteria</taxon>
        <taxon>Bacillati</taxon>
        <taxon>Actinomycetota</taxon>
        <taxon>Actinomycetes</taxon>
        <taxon>Pseudonocardiales</taxon>
        <taxon>Pseudonocardiaceae</taxon>
        <taxon>Prauserella</taxon>
    </lineage>
</organism>
<evidence type="ECO:0000313" key="2">
    <source>
        <dbReference type="Proteomes" id="UP000249915"/>
    </source>
</evidence>
<proteinExistence type="predicted"/>
<dbReference type="OrthoDB" id="3431567at2"/>
<keyword evidence="2" id="KW-1185">Reference proteome</keyword>
<protein>
    <submittedName>
        <fullName evidence="1">Uncharacterized protein</fullName>
    </submittedName>
</protein>
<evidence type="ECO:0000313" key="1">
    <source>
        <dbReference type="EMBL" id="PXY20871.1"/>
    </source>
</evidence>